<sequence length="97" mass="11193">MDSHYALSSTNQCDKDEDRSLCSLQLYTNNIDELLKSPLVKSSEPCVVDRHSSSSFLVDYKDLYDINHETNDNLYNLADHIAEMNYKVWLSSKMVNI</sequence>
<comment type="caution">
    <text evidence="1">The sequence shown here is derived from an EMBL/GenBank/DDBJ whole genome shotgun (WGS) entry which is preliminary data.</text>
</comment>
<evidence type="ECO:0000313" key="1">
    <source>
        <dbReference type="EMBL" id="KAK5779865.1"/>
    </source>
</evidence>
<accession>A0AAN8A8P6</accession>
<evidence type="ECO:0000313" key="2">
    <source>
        <dbReference type="Proteomes" id="UP001306508"/>
    </source>
</evidence>
<dbReference type="Proteomes" id="UP001306508">
    <property type="component" value="Unassembled WGS sequence"/>
</dbReference>
<name>A0AAN8A8P6_9SACH</name>
<keyword evidence="2" id="KW-1185">Reference proteome</keyword>
<proteinExistence type="predicted"/>
<reference evidence="2" key="1">
    <citation type="submission" date="2023-07" db="EMBL/GenBank/DDBJ databases">
        <title>A draft genome of Kazachstania heterogenica Y-27499.</title>
        <authorList>
            <person name="Donic C."/>
            <person name="Kralova J.S."/>
            <person name="Fidel L."/>
            <person name="Ben-Dor S."/>
            <person name="Jung S."/>
        </authorList>
    </citation>
    <scope>NUCLEOTIDE SEQUENCE [LARGE SCALE GENOMIC DNA]</scope>
    <source>
        <strain evidence="2">Y27499</strain>
    </source>
</reference>
<dbReference type="AlphaFoldDB" id="A0AAN8A8P6"/>
<organism evidence="1 2">
    <name type="scientific">Arxiozyma heterogenica</name>
    <dbReference type="NCBI Taxonomy" id="278026"/>
    <lineage>
        <taxon>Eukaryota</taxon>
        <taxon>Fungi</taxon>
        <taxon>Dikarya</taxon>
        <taxon>Ascomycota</taxon>
        <taxon>Saccharomycotina</taxon>
        <taxon>Saccharomycetes</taxon>
        <taxon>Saccharomycetales</taxon>
        <taxon>Saccharomycetaceae</taxon>
        <taxon>Arxiozyma</taxon>
    </lineage>
</organism>
<protein>
    <submittedName>
        <fullName evidence="1">Uncharacterized protein</fullName>
    </submittedName>
</protein>
<dbReference type="EMBL" id="JAWIZZ010000045">
    <property type="protein sequence ID" value="KAK5779865.1"/>
    <property type="molecule type" value="Genomic_DNA"/>
</dbReference>
<gene>
    <name evidence="1" type="ORF">RI543_002403</name>
</gene>